<dbReference type="Proteomes" id="UP000198426">
    <property type="component" value="Unassembled WGS sequence"/>
</dbReference>
<dbReference type="InterPro" id="IPR034733">
    <property type="entry name" value="AcCoA_carboxyl_beta"/>
</dbReference>
<dbReference type="InterPro" id="IPR011762">
    <property type="entry name" value="COA_CT_N"/>
</dbReference>
<dbReference type="RefSeq" id="WP_089234433.1">
    <property type="nucleotide sequence ID" value="NZ_FZOY01000007.1"/>
</dbReference>
<dbReference type="OrthoDB" id="9803706at2"/>
<gene>
    <name evidence="6" type="ORF">SAMN05421757_107228</name>
</gene>
<proteinExistence type="inferred from homology"/>
<dbReference type="EMBL" id="FZOY01000007">
    <property type="protein sequence ID" value="SNT19371.1"/>
    <property type="molecule type" value="Genomic_DNA"/>
</dbReference>
<evidence type="ECO:0000259" key="4">
    <source>
        <dbReference type="PROSITE" id="PS50980"/>
    </source>
</evidence>
<dbReference type="PROSITE" id="PS50980">
    <property type="entry name" value="COA_CT_NTER"/>
    <property type="match status" value="1"/>
</dbReference>
<reference evidence="6 7" key="1">
    <citation type="submission" date="2017-06" db="EMBL/GenBank/DDBJ databases">
        <authorList>
            <person name="Kim H.J."/>
            <person name="Triplett B.A."/>
        </authorList>
    </citation>
    <scope>NUCLEOTIDE SEQUENCE [LARGE SCALE GENOMIC DNA]</scope>
    <source>
        <strain evidence="6 7">DSM 29339</strain>
    </source>
</reference>
<dbReference type="AlphaFoldDB" id="A0A239KMJ3"/>
<protein>
    <recommendedName>
        <fullName evidence="3">Propionyl-CoA carboxylase beta chain</fullName>
    </recommendedName>
</protein>
<dbReference type="GO" id="GO:0003989">
    <property type="term" value="F:acetyl-CoA carboxylase activity"/>
    <property type="evidence" value="ECO:0007669"/>
    <property type="project" value="UniProtKB-ARBA"/>
</dbReference>
<evidence type="ECO:0000256" key="2">
    <source>
        <dbReference type="ARBA" id="ARBA00022598"/>
    </source>
</evidence>
<dbReference type="PANTHER" id="PTHR43842">
    <property type="entry name" value="PROPIONYL-COA CARBOXYLASE BETA CHAIN"/>
    <property type="match status" value="1"/>
</dbReference>
<dbReference type="FunFam" id="3.90.226.10:FF:000017">
    <property type="entry name" value="Propionyl-CoA carboxylase subunit beta 5"/>
    <property type="match status" value="1"/>
</dbReference>
<accession>A0A239KMJ3</accession>
<dbReference type="SUPFAM" id="SSF52096">
    <property type="entry name" value="ClpP/crotonase"/>
    <property type="match status" value="2"/>
</dbReference>
<keyword evidence="2" id="KW-0436">Ligase</keyword>
<dbReference type="Pfam" id="PF01039">
    <property type="entry name" value="Carboxyl_trans"/>
    <property type="match status" value="1"/>
</dbReference>
<organism evidence="6 7">
    <name type="scientific">Tropicimonas sediminicola</name>
    <dbReference type="NCBI Taxonomy" id="1031541"/>
    <lineage>
        <taxon>Bacteria</taxon>
        <taxon>Pseudomonadati</taxon>
        <taxon>Pseudomonadota</taxon>
        <taxon>Alphaproteobacteria</taxon>
        <taxon>Rhodobacterales</taxon>
        <taxon>Roseobacteraceae</taxon>
        <taxon>Tropicimonas</taxon>
    </lineage>
</organism>
<dbReference type="GO" id="GO:0015977">
    <property type="term" value="P:carbon fixation"/>
    <property type="evidence" value="ECO:0007669"/>
    <property type="project" value="UniProtKB-ARBA"/>
</dbReference>
<feature type="domain" description="CoA carboxyltransferase C-terminal" evidence="5">
    <location>
        <begin position="264"/>
        <end position="504"/>
    </location>
</feature>
<dbReference type="GO" id="GO:0009317">
    <property type="term" value="C:acetyl-CoA carboxylase complex"/>
    <property type="evidence" value="ECO:0007669"/>
    <property type="project" value="UniProtKB-ARBA"/>
</dbReference>
<comment type="similarity">
    <text evidence="1">Belongs to the AccD/PCCB family.</text>
</comment>
<name>A0A239KMJ3_9RHOB</name>
<sequence length="510" mass="56034">MKDILEELETRRASARLGGGQRRIDNQHQKGKLTARERIDLLLDEGSFEEFDMFVAHRCTDFGMQAEKPAGDGVVTGWGTINGRMVYVFSQDFTVFGGSLSATHAQKICKIMDMAVQNGAPVIGLNDSGGARIQEGVDSLAGYAEVFQRNIEASGVVPQISVIMGPCAGGAVYSPAMTDFIFMVKDTSYMFVTGPDVVKTVTNEVVTAEELGGASTHTRKSSVADGAFENDVEALIEIRRLFDFLPSNNRQKAPVRPFFDSPARVEESLDTLIPDNAHTPYDMKELILKVADEGDFYEIQEDYAKNIITGFIRIEGQTTGVVANQPMVLAGCLDIDSSRKAARFVRFCDAFEIPLLTFVDVPGFLPGTGQEYGGVIKHGAKLLFAFGEATVPKVTVITRKAYGGAYDVMSSKHLRGDINYAWPTAEIAVMGAKGATEILYRSELGDPEKIAARTAEYESRFANPFVAAERGFIDEVIQPHSTRRRVARAFASLRNKRRETPWKKHNNIPL</sequence>
<evidence type="ECO:0000259" key="5">
    <source>
        <dbReference type="PROSITE" id="PS50989"/>
    </source>
</evidence>
<dbReference type="InterPro" id="IPR051047">
    <property type="entry name" value="AccD/PCCB"/>
</dbReference>
<dbReference type="PROSITE" id="PS50989">
    <property type="entry name" value="COA_CT_CTER"/>
    <property type="match status" value="1"/>
</dbReference>
<evidence type="ECO:0000256" key="1">
    <source>
        <dbReference type="ARBA" id="ARBA00006102"/>
    </source>
</evidence>
<evidence type="ECO:0000256" key="3">
    <source>
        <dbReference type="ARBA" id="ARBA00074538"/>
    </source>
</evidence>
<evidence type="ECO:0000313" key="6">
    <source>
        <dbReference type="EMBL" id="SNT19371.1"/>
    </source>
</evidence>
<dbReference type="PANTHER" id="PTHR43842:SF2">
    <property type="entry name" value="PROPIONYL-COA CARBOXYLASE BETA CHAIN, MITOCHONDRIAL"/>
    <property type="match status" value="1"/>
</dbReference>
<dbReference type="FunFam" id="3.90.226.10:FF:000016">
    <property type="entry name" value="Propionyl-CoA carboxylase, beta subunit"/>
    <property type="match status" value="1"/>
</dbReference>
<dbReference type="GO" id="GO:0016740">
    <property type="term" value="F:transferase activity"/>
    <property type="evidence" value="ECO:0007669"/>
    <property type="project" value="UniProtKB-KW"/>
</dbReference>
<dbReference type="InterPro" id="IPR011763">
    <property type="entry name" value="COA_CT_C"/>
</dbReference>
<keyword evidence="6" id="KW-0808">Transferase</keyword>
<evidence type="ECO:0000313" key="7">
    <source>
        <dbReference type="Proteomes" id="UP000198426"/>
    </source>
</evidence>
<keyword evidence="7" id="KW-1185">Reference proteome</keyword>
<dbReference type="InterPro" id="IPR029045">
    <property type="entry name" value="ClpP/crotonase-like_dom_sf"/>
</dbReference>
<dbReference type="Gene3D" id="3.90.226.10">
    <property type="entry name" value="2-enoyl-CoA Hydratase, Chain A, domain 1"/>
    <property type="match status" value="2"/>
</dbReference>
<feature type="domain" description="CoA carboxyltransferase N-terminal" evidence="4">
    <location>
        <begin position="1"/>
        <end position="257"/>
    </location>
</feature>
<dbReference type="GO" id="GO:0004658">
    <property type="term" value="F:propionyl-CoA carboxylase activity"/>
    <property type="evidence" value="ECO:0007669"/>
    <property type="project" value="UniProtKB-ARBA"/>
</dbReference>